<dbReference type="Pfam" id="PF13508">
    <property type="entry name" value="Acetyltransf_7"/>
    <property type="match status" value="1"/>
</dbReference>
<dbReference type="GO" id="GO:0016747">
    <property type="term" value="F:acyltransferase activity, transferring groups other than amino-acyl groups"/>
    <property type="evidence" value="ECO:0007669"/>
    <property type="project" value="InterPro"/>
</dbReference>
<name>A0A6J4SXI9_9ACTN</name>
<accession>A0A6J4SXI9</accession>
<gene>
    <name evidence="2" type="ORF">AVDCRST_MAG45-1713</name>
</gene>
<dbReference type="EMBL" id="CADCVU010000147">
    <property type="protein sequence ID" value="CAA9507814.1"/>
    <property type="molecule type" value="Genomic_DNA"/>
</dbReference>
<dbReference type="PROSITE" id="PS51186">
    <property type="entry name" value="GNAT"/>
    <property type="match status" value="1"/>
</dbReference>
<dbReference type="AlphaFoldDB" id="A0A6J4SXI9"/>
<protein>
    <submittedName>
        <fullName evidence="2">Histone acetyltransferase HPA2 and related acetyltransferases</fullName>
    </submittedName>
</protein>
<dbReference type="PANTHER" id="PTHR43233:SF1">
    <property type="entry name" value="FAMILY N-ACETYLTRANSFERASE, PUTATIVE (AFU_ORTHOLOGUE AFUA_6G03350)-RELATED"/>
    <property type="match status" value="1"/>
</dbReference>
<dbReference type="CDD" id="cd04301">
    <property type="entry name" value="NAT_SF"/>
    <property type="match status" value="1"/>
</dbReference>
<keyword evidence="2" id="KW-0808">Transferase</keyword>
<dbReference type="InterPro" id="IPR000182">
    <property type="entry name" value="GNAT_dom"/>
</dbReference>
<reference evidence="2" key="1">
    <citation type="submission" date="2020-02" db="EMBL/GenBank/DDBJ databases">
        <authorList>
            <person name="Meier V. D."/>
        </authorList>
    </citation>
    <scope>NUCLEOTIDE SEQUENCE</scope>
    <source>
        <strain evidence="2">AVDCRST_MAG45</strain>
    </source>
</reference>
<evidence type="ECO:0000259" key="1">
    <source>
        <dbReference type="PROSITE" id="PS51186"/>
    </source>
</evidence>
<dbReference type="PANTHER" id="PTHR43233">
    <property type="entry name" value="FAMILY N-ACETYLTRANSFERASE, PUTATIVE (AFU_ORTHOLOGUE AFUA_6G03350)-RELATED"/>
    <property type="match status" value="1"/>
</dbReference>
<dbReference type="InterPro" id="IPR016181">
    <property type="entry name" value="Acyl_CoA_acyltransferase"/>
</dbReference>
<dbReference type="SUPFAM" id="SSF55729">
    <property type="entry name" value="Acyl-CoA N-acyltransferases (Nat)"/>
    <property type="match status" value="1"/>
</dbReference>
<feature type="domain" description="N-acetyltransferase" evidence="1">
    <location>
        <begin position="8"/>
        <end position="140"/>
    </location>
</feature>
<proteinExistence type="predicted"/>
<sequence>MPAASSAVEISSDPARLDRDLIHAFLSRESYWALGIAREVVDRAIEGSVPFGAYASSAQVGFARAVTDGATFAWVADVFVLHSHRGAGIGTRLVEAVLAHPRVSAARNVLLATADAHGVYSPHGFAPLPNPERYLSLRRAGREPFAPAPAAEA</sequence>
<evidence type="ECO:0000313" key="2">
    <source>
        <dbReference type="EMBL" id="CAA9507814.1"/>
    </source>
</evidence>
<dbReference type="Gene3D" id="3.40.630.30">
    <property type="match status" value="1"/>
</dbReference>
<organism evidence="2">
    <name type="scientific">uncultured Solirubrobacterales bacterium</name>
    <dbReference type="NCBI Taxonomy" id="768556"/>
    <lineage>
        <taxon>Bacteria</taxon>
        <taxon>Bacillati</taxon>
        <taxon>Actinomycetota</taxon>
        <taxon>Thermoleophilia</taxon>
        <taxon>Solirubrobacterales</taxon>
        <taxon>environmental samples</taxon>
    </lineage>
</organism>
<dbReference type="InterPro" id="IPR053144">
    <property type="entry name" value="Acetyltransferase_Butenolide"/>
</dbReference>